<dbReference type="Proteomes" id="UP000251800">
    <property type="component" value="Unassembled WGS sequence"/>
</dbReference>
<dbReference type="OrthoDB" id="564871at2"/>
<protein>
    <submittedName>
        <fullName evidence="1">Glycosyltransferase</fullName>
    </submittedName>
</protein>
<dbReference type="GO" id="GO:0016740">
    <property type="term" value="F:transferase activity"/>
    <property type="evidence" value="ECO:0007669"/>
    <property type="project" value="UniProtKB-KW"/>
</dbReference>
<evidence type="ECO:0000313" key="2">
    <source>
        <dbReference type="Proteomes" id="UP000251800"/>
    </source>
</evidence>
<dbReference type="EMBL" id="QEQK01000022">
    <property type="protein sequence ID" value="PWN54590.1"/>
    <property type="molecule type" value="Genomic_DNA"/>
</dbReference>
<dbReference type="RefSeq" id="WP_109721657.1">
    <property type="nucleotide sequence ID" value="NZ_QEQK01000022.1"/>
</dbReference>
<keyword evidence="2" id="KW-1185">Reference proteome</keyword>
<dbReference type="AlphaFoldDB" id="A0A383XPN6"/>
<dbReference type="InterPro" id="IPR029044">
    <property type="entry name" value="Nucleotide-diphossugar_trans"/>
</dbReference>
<name>A0A383XPN6_9GAMM</name>
<gene>
    <name evidence="1" type="ORF">DEH80_16655</name>
</gene>
<dbReference type="SUPFAM" id="SSF53448">
    <property type="entry name" value="Nucleotide-diphospho-sugar transferases"/>
    <property type="match status" value="1"/>
</dbReference>
<proteinExistence type="predicted"/>
<reference evidence="1 2" key="1">
    <citation type="submission" date="2018-05" db="EMBL/GenBank/DDBJ databases">
        <title>Abyssibacter profundi OUC007T gen. nov., sp. nov, a marine bacterium isolated from seawater of the Mariana Trench.</title>
        <authorList>
            <person name="Zhou S."/>
        </authorList>
    </citation>
    <scope>NUCLEOTIDE SEQUENCE [LARGE SCALE GENOMIC DNA]</scope>
    <source>
        <strain evidence="1 2">OUC007</strain>
    </source>
</reference>
<comment type="caution">
    <text evidence="1">The sequence shown here is derived from an EMBL/GenBank/DDBJ whole genome shotgun (WGS) entry which is preliminary data.</text>
</comment>
<accession>A0A383XPN6</accession>
<sequence length="255" mass="28530">MTDTVATRQVVCTKWGAKFPADEVNRLYRMVRHAVTGPLRFVCSTDHADGIDPAVEVVPLVDVPVVGDRDNRGWKKLGLFGASEQLGGLAGPTLYLDLDVVIVDSLDPLFELPGAFRVIKDYKPFRYRHGFTGNTSTFRFNAGAHTDLLDELAAMGPAVLKRYRNEQEFISDYMRRRGLLDYWPKPWCASFKHDCVKPLPMGAFQAPQKPEGAKLIVFHGTPKPEEALIGGIGNKWYRVIKAAPWLKPYMDVGLP</sequence>
<organism evidence="1 2">
    <name type="scientific">Abyssibacter profundi</name>
    <dbReference type="NCBI Taxonomy" id="2182787"/>
    <lineage>
        <taxon>Bacteria</taxon>
        <taxon>Pseudomonadati</taxon>
        <taxon>Pseudomonadota</taxon>
        <taxon>Gammaproteobacteria</taxon>
        <taxon>Chromatiales</taxon>
        <taxon>Oceanococcaceae</taxon>
        <taxon>Abyssibacter</taxon>
    </lineage>
</organism>
<keyword evidence="1" id="KW-0808">Transferase</keyword>
<evidence type="ECO:0000313" key="1">
    <source>
        <dbReference type="EMBL" id="PWN54590.1"/>
    </source>
</evidence>